<feature type="region of interest" description="Disordered" evidence="4">
    <location>
        <begin position="128"/>
        <end position="155"/>
    </location>
</feature>
<feature type="domain" description="Peptidase S33 tripeptidyl aminopeptidase-like C-terminal" evidence="6">
    <location>
        <begin position="451"/>
        <end position="553"/>
    </location>
</feature>
<evidence type="ECO:0000313" key="7">
    <source>
        <dbReference type="EMBL" id="OEV01873.1"/>
    </source>
</evidence>
<dbReference type="PANTHER" id="PTHR43248">
    <property type="entry name" value="2-SUCCINYL-6-HYDROXY-2,4-CYCLOHEXADIENE-1-CARBOXYLATE SYNTHASE"/>
    <property type="match status" value="1"/>
</dbReference>
<comment type="caution">
    <text evidence="7">The sequence shown here is derived from an EMBL/GenBank/DDBJ whole genome shotgun (WGS) entry which is preliminary data.</text>
</comment>
<feature type="region of interest" description="Disordered" evidence="4">
    <location>
        <begin position="42"/>
        <end position="77"/>
    </location>
</feature>
<dbReference type="PANTHER" id="PTHR43248:SF29">
    <property type="entry name" value="TRIPEPTIDYL AMINOPEPTIDASE"/>
    <property type="match status" value="1"/>
</dbReference>
<gene>
    <name evidence="7" type="ORF">AN217_00790</name>
</gene>
<protein>
    <submittedName>
        <fullName evidence="7">Proteinase</fullName>
    </submittedName>
</protein>
<dbReference type="PATRIC" id="fig|943816.4.peg.5236"/>
<name>A0A1E7KD52_9ACTN</name>
<keyword evidence="2" id="KW-0732">Signal</keyword>
<accession>A0A1E7KD52</accession>
<dbReference type="InterPro" id="IPR029058">
    <property type="entry name" value="AB_hydrolase_fold"/>
</dbReference>
<evidence type="ECO:0000313" key="8">
    <source>
        <dbReference type="Proteomes" id="UP000175829"/>
    </source>
</evidence>
<proteinExistence type="inferred from homology"/>
<feature type="region of interest" description="Disordered" evidence="4">
    <location>
        <begin position="1"/>
        <end position="24"/>
    </location>
</feature>
<keyword evidence="3" id="KW-0378">Hydrolase</keyword>
<dbReference type="InterPro" id="IPR013595">
    <property type="entry name" value="Pept_S33_TAP-like_C"/>
</dbReference>
<dbReference type="Proteomes" id="UP000175829">
    <property type="component" value="Unassembled WGS sequence"/>
</dbReference>
<evidence type="ECO:0000256" key="1">
    <source>
        <dbReference type="ARBA" id="ARBA00010088"/>
    </source>
</evidence>
<sequence>MSQPPASRIRYGGESRGRSGGRSCGRLGSAAVLMATALLLSGCSDDDSSEPGTDPSAKGTHAGADASPLEPLPAKIPDELRPYYEQKLSWHDCGPAQFECATLRVPLDYDKPGDDPADDAATAGLAVTRTKQQRGKKPPEGGSLQVNPGGPGGSAIEYVQQSVALAYPQQVREHYTLVGMDPRGVGRSEPVECLGDKQMDAYTRVDQTPDDASETDALTAAYEKFAKGCEKRTGKLLGHVSTVEAARDMDVLRGVLGDRKLNYVGASYGTYLGATYAGLFPERSGRLVLDGAMDPSLSARRINREQTAGFDTAFKAFARDCVKMSDCPLGTDGVQQAGEKLSALFARVDREPLKTDDPARTLTESLATTGVIRAMYDEGSWPVLREALTAAGKGDGAPLLALSDDYFERGPDGEYSNIMYANPAVNCLDLPPAFSDAAAARKALPSFEKASPVFGRGFAWAALNCAEWPVEPTGAPHRIAAKGADPIVVVGTTRDPATPYRWAQGLAGQLSSARLLTYKGDGHTAYLRGSDCVDKAVDAYLLQGKPPEDGTTCG</sequence>
<dbReference type="SUPFAM" id="SSF53474">
    <property type="entry name" value="alpha/beta-Hydrolases"/>
    <property type="match status" value="1"/>
</dbReference>
<organism evidence="7 8">
    <name type="scientific">Streptomyces qinglanensis</name>
    <dbReference type="NCBI Taxonomy" id="943816"/>
    <lineage>
        <taxon>Bacteria</taxon>
        <taxon>Bacillati</taxon>
        <taxon>Actinomycetota</taxon>
        <taxon>Actinomycetes</taxon>
        <taxon>Kitasatosporales</taxon>
        <taxon>Streptomycetaceae</taxon>
        <taxon>Streptomyces</taxon>
    </lineage>
</organism>
<evidence type="ECO:0000259" key="5">
    <source>
        <dbReference type="Pfam" id="PF00561"/>
    </source>
</evidence>
<comment type="similarity">
    <text evidence="1">Belongs to the peptidase S33 family.</text>
</comment>
<dbReference type="Pfam" id="PF08386">
    <property type="entry name" value="Abhydrolase_4"/>
    <property type="match status" value="1"/>
</dbReference>
<evidence type="ECO:0000259" key="6">
    <source>
        <dbReference type="Pfam" id="PF08386"/>
    </source>
</evidence>
<feature type="domain" description="AB hydrolase-1" evidence="5">
    <location>
        <begin position="147"/>
        <end position="344"/>
    </location>
</feature>
<dbReference type="InterPro" id="IPR000073">
    <property type="entry name" value="AB_hydrolase_1"/>
</dbReference>
<dbReference type="Gene3D" id="3.40.50.1820">
    <property type="entry name" value="alpha/beta hydrolase"/>
    <property type="match status" value="1"/>
</dbReference>
<evidence type="ECO:0000256" key="2">
    <source>
        <dbReference type="ARBA" id="ARBA00022729"/>
    </source>
</evidence>
<evidence type="ECO:0000256" key="3">
    <source>
        <dbReference type="ARBA" id="ARBA00022801"/>
    </source>
</evidence>
<dbReference type="InterPro" id="IPR051601">
    <property type="entry name" value="Serine_prot/Carboxylest_S33"/>
</dbReference>
<dbReference type="GO" id="GO:0016787">
    <property type="term" value="F:hydrolase activity"/>
    <property type="evidence" value="ECO:0007669"/>
    <property type="project" value="UniProtKB-KW"/>
</dbReference>
<reference evidence="7 8" key="1">
    <citation type="journal article" date="2016" name="Front. Microbiol.">
        <title>Comparative Genomics Analysis of Streptomyces Species Reveals Their Adaptation to the Marine Environment and Their Diversity at the Genomic Level.</title>
        <authorList>
            <person name="Tian X."/>
            <person name="Zhang Z."/>
            <person name="Yang T."/>
            <person name="Chen M."/>
            <person name="Li J."/>
            <person name="Chen F."/>
            <person name="Yang J."/>
            <person name="Li W."/>
            <person name="Zhang B."/>
            <person name="Zhang Z."/>
            <person name="Wu J."/>
            <person name="Zhang C."/>
            <person name="Long L."/>
            <person name="Xiao J."/>
        </authorList>
    </citation>
    <scope>NUCLEOTIDE SEQUENCE [LARGE SCALE GENOMIC DNA]</scope>
    <source>
        <strain evidence="7 8">SCSIO M10379</strain>
    </source>
</reference>
<dbReference type="Pfam" id="PF00561">
    <property type="entry name" value="Abhydrolase_1"/>
    <property type="match status" value="1"/>
</dbReference>
<dbReference type="AlphaFoldDB" id="A0A1E7KD52"/>
<dbReference type="EMBL" id="LJGV01000021">
    <property type="protein sequence ID" value="OEV01873.1"/>
    <property type="molecule type" value="Genomic_DNA"/>
</dbReference>
<evidence type="ECO:0000256" key="4">
    <source>
        <dbReference type="SAM" id="MobiDB-lite"/>
    </source>
</evidence>